<reference evidence="2 4" key="2">
    <citation type="submission" date="2018-03" db="EMBL/GenBank/DDBJ databases">
        <title>Genomic Encyclopedia of Archaeal and Bacterial Type Strains, Phase II (KMG-II): from individual species to whole genera.</title>
        <authorList>
            <person name="Goeker M."/>
        </authorList>
    </citation>
    <scope>NUCLEOTIDE SEQUENCE [LARGE SCALE GENOMIC DNA]</scope>
    <source>
        <strain evidence="2 4">DSM 25227</strain>
    </source>
</reference>
<evidence type="ECO:0000313" key="2">
    <source>
        <dbReference type="EMBL" id="PWJ19168.1"/>
    </source>
</evidence>
<evidence type="ECO:0000313" key="3">
    <source>
        <dbReference type="EMBL" id="SSA45830.1"/>
    </source>
</evidence>
<dbReference type="Proteomes" id="UP000251571">
    <property type="component" value="Unassembled WGS sequence"/>
</dbReference>
<keyword evidence="4" id="KW-1185">Reference proteome</keyword>
<dbReference type="EMBL" id="UETC01000004">
    <property type="protein sequence ID" value="SSA45830.1"/>
    <property type="molecule type" value="Genomic_DNA"/>
</dbReference>
<dbReference type="AlphaFoldDB" id="A0A2Y9AN69"/>
<feature type="transmembrane region" description="Helical" evidence="1">
    <location>
        <begin position="6"/>
        <end position="32"/>
    </location>
</feature>
<keyword evidence="1" id="KW-0472">Membrane</keyword>
<reference evidence="3 5" key="1">
    <citation type="submission" date="2016-10" db="EMBL/GenBank/DDBJ databases">
        <authorList>
            <person name="Cai Z."/>
        </authorList>
    </citation>
    <scope>NUCLEOTIDE SEQUENCE [LARGE SCALE GENOMIC DNA]</scope>
    <source>
        <strain evidence="3 5">DSM 25227</strain>
    </source>
</reference>
<evidence type="ECO:0000313" key="5">
    <source>
        <dbReference type="Proteomes" id="UP000251571"/>
    </source>
</evidence>
<proteinExistence type="predicted"/>
<evidence type="ECO:0000313" key="4">
    <source>
        <dbReference type="Proteomes" id="UP000245839"/>
    </source>
</evidence>
<protein>
    <recommendedName>
        <fullName evidence="6">Glyceraldehyde-3-phosphate dehydrogenase</fullName>
    </recommendedName>
</protein>
<dbReference type="Proteomes" id="UP000245839">
    <property type="component" value="Unassembled WGS sequence"/>
</dbReference>
<dbReference type="EMBL" id="QGDJ01000004">
    <property type="protein sequence ID" value="PWJ19168.1"/>
    <property type="molecule type" value="Genomic_DNA"/>
</dbReference>
<evidence type="ECO:0000256" key="1">
    <source>
        <dbReference type="SAM" id="Phobius"/>
    </source>
</evidence>
<dbReference type="RefSeq" id="WP_170125398.1">
    <property type="nucleotide sequence ID" value="NZ_QGDJ01000004.1"/>
</dbReference>
<sequence length="47" mass="5334">MTNKIAIGLGFVLLAFILADIFLNGSEALLFLARRLLRLIELVAFWR</sequence>
<keyword evidence="1" id="KW-1133">Transmembrane helix</keyword>
<accession>A0A2Y9AN69</accession>
<gene>
    <name evidence="2" type="ORF">BCF38_10499</name>
    <name evidence="3" type="ORF">SAMN05421539_10499</name>
</gene>
<name>A0A2Y9AN69_9RHOB</name>
<evidence type="ECO:0008006" key="6">
    <source>
        <dbReference type="Google" id="ProtNLM"/>
    </source>
</evidence>
<organism evidence="3 5">
    <name type="scientific">Jannaschia seohaensis</name>
    <dbReference type="NCBI Taxonomy" id="475081"/>
    <lineage>
        <taxon>Bacteria</taxon>
        <taxon>Pseudomonadati</taxon>
        <taxon>Pseudomonadota</taxon>
        <taxon>Alphaproteobacteria</taxon>
        <taxon>Rhodobacterales</taxon>
        <taxon>Roseobacteraceae</taxon>
        <taxon>Jannaschia</taxon>
    </lineage>
</organism>
<keyword evidence="1" id="KW-0812">Transmembrane</keyword>